<name>A0ABY8IL95_9HYPH</name>
<evidence type="ECO:0000313" key="2">
    <source>
        <dbReference type="Proteomes" id="UP000318939"/>
    </source>
</evidence>
<gene>
    <name evidence="1" type="ORF">PR018_05015</name>
</gene>
<sequence length="56" mass="5611">MTAKPAKAALFLISMMFFAVLALNIAVPAVILGSLALVSGLVLCSGDGVGYRGEAA</sequence>
<reference evidence="1" key="2">
    <citation type="journal article" date="2023" name="MicrobiologyOpen">
        <title>Genomics of the tumorigenes clade of the family Rhizobiaceae and description of Rhizobium rhododendri sp. nov.</title>
        <authorList>
            <person name="Kuzmanovic N."/>
            <person name="diCenzo G.C."/>
            <person name="Bunk B."/>
            <person name="Sproeer C."/>
            <person name="Fruehling A."/>
            <person name="Neumann-Schaal M."/>
            <person name="Overmann J."/>
            <person name="Smalla K."/>
        </authorList>
    </citation>
    <scope>NUCLEOTIDE SEQUENCE</scope>
    <source>
        <strain evidence="1">Rho-6.2</strain>
    </source>
</reference>
<protein>
    <recommendedName>
        <fullName evidence="3">Transmembrane protein</fullName>
    </recommendedName>
</protein>
<accession>A0ABY8IL95</accession>
<dbReference type="RefSeq" id="WP_202617107.1">
    <property type="nucleotide sequence ID" value="NZ_CP117267.1"/>
</dbReference>
<dbReference type="EMBL" id="CP117267">
    <property type="protein sequence ID" value="WFS23869.1"/>
    <property type="molecule type" value="Genomic_DNA"/>
</dbReference>
<proteinExistence type="predicted"/>
<keyword evidence="2" id="KW-1185">Reference proteome</keyword>
<dbReference type="Proteomes" id="UP000318939">
    <property type="component" value="Chromosome"/>
</dbReference>
<evidence type="ECO:0008006" key="3">
    <source>
        <dbReference type="Google" id="ProtNLM"/>
    </source>
</evidence>
<organism evidence="1 2">
    <name type="scientific">Rhizobium rhododendri</name>
    <dbReference type="NCBI Taxonomy" id="2506430"/>
    <lineage>
        <taxon>Bacteria</taxon>
        <taxon>Pseudomonadati</taxon>
        <taxon>Pseudomonadota</taxon>
        <taxon>Alphaproteobacteria</taxon>
        <taxon>Hyphomicrobiales</taxon>
        <taxon>Rhizobiaceae</taxon>
        <taxon>Rhizobium/Agrobacterium group</taxon>
        <taxon>Rhizobium</taxon>
    </lineage>
</organism>
<evidence type="ECO:0000313" key="1">
    <source>
        <dbReference type="EMBL" id="WFS23869.1"/>
    </source>
</evidence>
<reference evidence="1" key="1">
    <citation type="journal article" date="2019" name="Phytopathology">
        <title>A Novel Group of Rhizobium tumorigenes-Like Agrobacteria Associated with Crown Gall Disease of Rhododendron and Blueberry.</title>
        <authorList>
            <person name="Kuzmanovic N."/>
            <person name="Behrens P."/>
            <person name="Idczak E."/>
            <person name="Wagner S."/>
            <person name="Gotz M."/>
            <person name="Sproer C."/>
            <person name="Bunk B."/>
            <person name="Overmann J."/>
            <person name="Smalla K."/>
        </authorList>
    </citation>
    <scope>NUCLEOTIDE SEQUENCE</scope>
    <source>
        <strain evidence="1">Rho-6.2</strain>
    </source>
</reference>